<comment type="subcellular location">
    <subcellularLocation>
        <location evidence="1">Cell membrane</location>
        <topology evidence="1">Multi-pass membrane protein</topology>
    </subcellularLocation>
</comment>
<dbReference type="GO" id="GO:0005886">
    <property type="term" value="C:plasma membrane"/>
    <property type="evidence" value="ECO:0007669"/>
    <property type="project" value="UniProtKB-SubCell"/>
</dbReference>
<feature type="transmembrane region" description="Helical" evidence="7">
    <location>
        <begin position="112"/>
        <end position="139"/>
    </location>
</feature>
<dbReference type="HOGENOM" id="CLU_079292_1_1_3"/>
<evidence type="ECO:0000256" key="4">
    <source>
        <dbReference type="ARBA" id="ARBA00022692"/>
    </source>
</evidence>
<keyword evidence="6 7" id="KW-0472">Membrane</keyword>
<keyword evidence="4 7" id="KW-0812">Transmembrane</keyword>
<evidence type="ECO:0000256" key="7">
    <source>
        <dbReference type="SAM" id="Phobius"/>
    </source>
</evidence>
<evidence type="ECO:0000256" key="1">
    <source>
        <dbReference type="ARBA" id="ARBA00004651"/>
    </source>
</evidence>
<keyword evidence="3" id="KW-1003">Cell membrane</keyword>
<sequence length="142" mass="14399">MSEPSAFAPVNELTLVARLSLALFAGAVVGAEREAKNKSAGLRTHILVSFGAAVFVLIPIQLGAAQQNPDILGRAISGIIGGVSFIGAGTILRSSRVHGLTSAAAIWVSSGLGTAMGCGLWLLGLTGALVALIVLRILAKLE</sequence>
<dbReference type="EMBL" id="CP000806">
    <property type="protein sequence ID" value="ACB53224.1"/>
    <property type="molecule type" value="Genomic_DNA"/>
</dbReference>
<protein>
    <submittedName>
        <fullName evidence="9">MgtC/SapB transporter</fullName>
    </submittedName>
</protein>
<feature type="transmembrane region" description="Helical" evidence="7">
    <location>
        <begin position="46"/>
        <end position="64"/>
    </location>
</feature>
<dbReference type="PANTHER" id="PTHR33778">
    <property type="entry name" value="PROTEIN MGTC"/>
    <property type="match status" value="1"/>
</dbReference>
<comment type="similarity">
    <text evidence="2">Belongs to the MgtC/SapB family.</text>
</comment>
<feature type="domain" description="MgtC/SapB/SrpB/YhiD N-terminal" evidence="8">
    <location>
        <begin position="19"/>
        <end position="142"/>
    </location>
</feature>
<dbReference type="Pfam" id="PF02308">
    <property type="entry name" value="MgtC"/>
    <property type="match status" value="1"/>
</dbReference>
<evidence type="ECO:0000313" key="9">
    <source>
        <dbReference type="EMBL" id="ACB53224.1"/>
    </source>
</evidence>
<evidence type="ECO:0000256" key="6">
    <source>
        <dbReference type="ARBA" id="ARBA00023136"/>
    </source>
</evidence>
<dbReference type="PRINTS" id="PR01837">
    <property type="entry name" value="MGTCSAPBPROT"/>
</dbReference>
<evidence type="ECO:0000256" key="2">
    <source>
        <dbReference type="ARBA" id="ARBA00009298"/>
    </source>
</evidence>
<organism evidence="9 10">
    <name type="scientific">Crocosphaera subtropica (strain ATCC 51142 / BH68)</name>
    <name type="common">Cyanothece sp. (strain ATCC 51142)</name>
    <dbReference type="NCBI Taxonomy" id="43989"/>
    <lineage>
        <taxon>Bacteria</taxon>
        <taxon>Bacillati</taxon>
        <taxon>Cyanobacteriota</taxon>
        <taxon>Cyanophyceae</taxon>
        <taxon>Oscillatoriophycideae</taxon>
        <taxon>Chroococcales</taxon>
        <taxon>Aphanothecaceae</taxon>
        <taxon>Crocosphaera</taxon>
        <taxon>Crocosphaera subtropica</taxon>
    </lineage>
</organism>
<name>B1WP45_CROS5</name>
<evidence type="ECO:0000259" key="8">
    <source>
        <dbReference type="Pfam" id="PF02308"/>
    </source>
</evidence>
<reference evidence="9 10" key="1">
    <citation type="journal article" date="2008" name="Proc. Natl. Acad. Sci. U.S.A.">
        <title>The genome of Cyanothece 51142, a unicellular diazotrophic cyanobacterium important in the marine nitrogen cycle.</title>
        <authorList>
            <person name="Welsh E.A."/>
            <person name="Liberton M."/>
            <person name="Stoeckel J."/>
            <person name="Loh T."/>
            <person name="Elvitigala T."/>
            <person name="Wang C."/>
            <person name="Wollam A."/>
            <person name="Fulton R.S."/>
            <person name="Clifton S.W."/>
            <person name="Jacobs J.M."/>
            <person name="Aurora R."/>
            <person name="Ghosh B.K."/>
            <person name="Sherman L.A."/>
            <person name="Smith R.D."/>
            <person name="Wilson R.K."/>
            <person name="Pakrasi H.B."/>
        </authorList>
    </citation>
    <scope>NUCLEOTIDE SEQUENCE [LARGE SCALE GENOMIC DNA]</scope>
    <source>
        <strain evidence="10">ATCC 51142 / BH68</strain>
    </source>
</reference>
<dbReference type="RefSeq" id="WP_009547287.1">
    <property type="nucleotide sequence ID" value="NC_010546.1"/>
</dbReference>
<accession>B1WP45</accession>
<dbReference type="PANTHER" id="PTHR33778:SF1">
    <property type="entry name" value="MAGNESIUM TRANSPORTER YHID-RELATED"/>
    <property type="match status" value="1"/>
</dbReference>
<dbReference type="KEGG" id="cyt:cce_3876"/>
<keyword evidence="10" id="KW-1185">Reference proteome</keyword>
<dbReference type="STRING" id="43989.cce_3876"/>
<feature type="transmembrane region" description="Helical" evidence="7">
    <location>
        <begin position="71"/>
        <end position="92"/>
    </location>
</feature>
<dbReference type="Proteomes" id="UP000001203">
    <property type="component" value="Chromosome circular"/>
</dbReference>
<gene>
    <name evidence="9" type="ordered locus">cce_3876</name>
</gene>
<dbReference type="InterPro" id="IPR003416">
    <property type="entry name" value="MgtC/SapB/SrpB/YhiD_fam"/>
</dbReference>
<evidence type="ECO:0000256" key="3">
    <source>
        <dbReference type="ARBA" id="ARBA00022475"/>
    </source>
</evidence>
<dbReference type="eggNOG" id="COG1285">
    <property type="taxonomic scope" value="Bacteria"/>
</dbReference>
<dbReference type="InterPro" id="IPR049177">
    <property type="entry name" value="MgtC_SapB_SrpB_YhiD_N"/>
</dbReference>
<evidence type="ECO:0000313" key="10">
    <source>
        <dbReference type="Proteomes" id="UP000001203"/>
    </source>
</evidence>
<keyword evidence="5 7" id="KW-1133">Transmembrane helix</keyword>
<dbReference type="AlphaFoldDB" id="B1WP45"/>
<dbReference type="OrthoDB" id="9811198at2"/>
<evidence type="ECO:0000256" key="5">
    <source>
        <dbReference type="ARBA" id="ARBA00022989"/>
    </source>
</evidence>
<proteinExistence type="inferred from homology"/>